<evidence type="ECO:0000313" key="3">
    <source>
        <dbReference type="Proteomes" id="UP000183567"/>
    </source>
</evidence>
<dbReference type="AlphaFoldDB" id="A0A1J8Q889"/>
<name>A0A1J8Q889_9AGAM</name>
<gene>
    <name evidence="2" type="ORF">AZE42_00158</name>
</gene>
<dbReference type="EMBL" id="LVVM01002679">
    <property type="protein sequence ID" value="OJA16187.1"/>
    <property type="molecule type" value="Genomic_DNA"/>
</dbReference>
<keyword evidence="3" id="KW-1185">Reference proteome</keyword>
<dbReference type="PANTHER" id="PTHR33840">
    <property type="match status" value="1"/>
</dbReference>
<dbReference type="PANTHER" id="PTHR33840:SF1">
    <property type="entry name" value="TLE1 PHOSPHOLIPASE DOMAIN-CONTAINING PROTEIN"/>
    <property type="match status" value="1"/>
</dbReference>
<feature type="domain" description="T6SS Phospholipase effector Tle1-like catalytic" evidence="1">
    <location>
        <begin position="35"/>
        <end position="319"/>
    </location>
</feature>
<proteinExistence type="predicted"/>
<protein>
    <recommendedName>
        <fullName evidence="1">T6SS Phospholipase effector Tle1-like catalytic domain-containing protein</fullName>
    </recommendedName>
</protein>
<evidence type="ECO:0000313" key="2">
    <source>
        <dbReference type="EMBL" id="OJA16187.1"/>
    </source>
</evidence>
<dbReference type="InterPro" id="IPR018712">
    <property type="entry name" value="Tle1-like_cat"/>
</dbReference>
<reference evidence="2 3" key="1">
    <citation type="submission" date="2016-03" db="EMBL/GenBank/DDBJ databases">
        <title>Comparative genomics of the ectomycorrhizal sister species Rhizopogon vinicolor and Rhizopogon vesiculosus (Basidiomycota: Boletales) reveals a divergence of the mating type B locus.</title>
        <authorList>
            <person name="Mujic A.B."/>
            <person name="Kuo A."/>
            <person name="Tritt A."/>
            <person name="Lipzen A."/>
            <person name="Chen C."/>
            <person name="Johnson J."/>
            <person name="Sharma A."/>
            <person name="Barry K."/>
            <person name="Grigoriev I.V."/>
            <person name="Spatafora J.W."/>
        </authorList>
    </citation>
    <scope>NUCLEOTIDE SEQUENCE [LARGE SCALE GENOMIC DNA]</scope>
    <source>
        <strain evidence="2 3">AM-OR11-056</strain>
    </source>
</reference>
<dbReference type="Pfam" id="PF09994">
    <property type="entry name" value="T6SS_Tle1-like_cat"/>
    <property type="match status" value="1"/>
</dbReference>
<dbReference type="OrthoDB" id="3057168at2759"/>
<dbReference type="SUPFAM" id="SSF53474">
    <property type="entry name" value="alpha/beta-Hydrolases"/>
    <property type="match status" value="1"/>
</dbReference>
<dbReference type="InterPro" id="IPR029058">
    <property type="entry name" value="AB_hydrolase_fold"/>
</dbReference>
<sequence length="492" mass="54929">MVTEKTPEATGVELDLAQVQRALTMPLQTSPKFKKRIIVCCDGTWQDGVTTKECWKHTNILKLSRALDHVDERSGFPIPQIVYYQSGVGSAHNLYSEYVEGATGKSLIGKVQKAYAFISQNYHPGDEIFLFGFSRGAYTARMVAMFIGAIGVLDRTDMDHFPGIFLAYQQMGKETDPTKTEQLVASLSKWTSHESRGKRRADSDDRSFSIKCIFRCVGVFDTVGSVGLPEELTHKLPSTKSVFGFPNNELGEHIERAYHALAIDETRLDFNCCKFEQTDGGRSKGQILKQCWFSGSHSDIGGGWQEHDLSDLTLAWMVANIGDMLSIDIAYITSLSDPVDSWGEQPPHDSRTGIFAFSEENVRTLPTVTDNRTHETIHPSVRQRDKPIQINPSLLCELLPFEEERQKNWPHIERSHDQKQSIRATRMLPATPANSYIFNSSATQVVSVVTDSGHGVVQTQVTTSQEANSYAESRSSRFAFFGVIKELLLSSG</sequence>
<dbReference type="Proteomes" id="UP000183567">
    <property type="component" value="Unassembled WGS sequence"/>
</dbReference>
<accession>A0A1J8Q889</accession>
<comment type="caution">
    <text evidence="2">The sequence shown here is derived from an EMBL/GenBank/DDBJ whole genome shotgun (WGS) entry which is preliminary data.</text>
</comment>
<dbReference type="STRING" id="180088.A0A1J8Q889"/>
<evidence type="ECO:0000259" key="1">
    <source>
        <dbReference type="Pfam" id="PF09994"/>
    </source>
</evidence>
<organism evidence="2 3">
    <name type="scientific">Rhizopogon vesiculosus</name>
    <dbReference type="NCBI Taxonomy" id="180088"/>
    <lineage>
        <taxon>Eukaryota</taxon>
        <taxon>Fungi</taxon>
        <taxon>Dikarya</taxon>
        <taxon>Basidiomycota</taxon>
        <taxon>Agaricomycotina</taxon>
        <taxon>Agaricomycetes</taxon>
        <taxon>Agaricomycetidae</taxon>
        <taxon>Boletales</taxon>
        <taxon>Suillineae</taxon>
        <taxon>Rhizopogonaceae</taxon>
        <taxon>Rhizopogon</taxon>
    </lineage>
</organism>